<keyword evidence="3 7" id="KW-0812">Transmembrane</keyword>
<evidence type="ECO:0000256" key="1">
    <source>
        <dbReference type="ARBA" id="ARBA00004127"/>
    </source>
</evidence>
<accession>A0AAJ0B9C0</accession>
<organism evidence="8 9">
    <name type="scientific">Echria macrotheca</name>
    <dbReference type="NCBI Taxonomy" id="438768"/>
    <lineage>
        <taxon>Eukaryota</taxon>
        <taxon>Fungi</taxon>
        <taxon>Dikarya</taxon>
        <taxon>Ascomycota</taxon>
        <taxon>Pezizomycotina</taxon>
        <taxon>Sordariomycetes</taxon>
        <taxon>Sordariomycetidae</taxon>
        <taxon>Sordariales</taxon>
        <taxon>Schizotheciaceae</taxon>
        <taxon>Echria</taxon>
    </lineage>
</organism>
<dbReference type="Proteomes" id="UP001239445">
    <property type="component" value="Unassembled WGS sequence"/>
</dbReference>
<evidence type="ECO:0000256" key="3">
    <source>
        <dbReference type="ARBA" id="ARBA00022692"/>
    </source>
</evidence>
<feature type="compositionally biased region" description="Basic and acidic residues" evidence="6">
    <location>
        <begin position="234"/>
        <end position="254"/>
    </location>
</feature>
<sequence>MNVKRATPQECIRSALPFLCSNILLSQSPSPLHIALRLHSIASFNTMANALHRITGLTGRGTLPVYESLPDDVPSSRRSRDISVELPADSATSHDLTSCPTVSSSSSTFVLDEEDSSVFPSQYHPSDSRSKSGAIFGFTMPSLRTFLSNFTLGFADGLTVPFALTAGLSSLGQTNTVIYAGMAEICAGSISMGIGGYLAARGEQQQSQNSPADQEQRYTQTGGDEPGEESEAGMESKERLLRDAKSCDPEKNPLERGAIPDSLARYLAPLRLSPELEEQVWTQLRLNGYDGDAISDLLDISDGEDPRGGSPIIEGLSVSVGYLVGGILPLFPYFFVSDVNVGLLGSFVVCVIALFVFGFGKHYALNTSGMKDGERQGSWPRIKSSLWEGFQMVTLGSIAALAAVLCVKLFDNLI</sequence>
<keyword evidence="4 7" id="KW-1133">Transmembrane helix</keyword>
<proteinExistence type="inferred from homology"/>
<reference evidence="8" key="1">
    <citation type="submission" date="2023-06" db="EMBL/GenBank/DDBJ databases">
        <title>Genome-scale phylogeny and comparative genomics of the fungal order Sordariales.</title>
        <authorList>
            <consortium name="Lawrence Berkeley National Laboratory"/>
            <person name="Hensen N."/>
            <person name="Bonometti L."/>
            <person name="Westerberg I."/>
            <person name="Brannstrom I.O."/>
            <person name="Guillou S."/>
            <person name="Cros-Aarteil S."/>
            <person name="Calhoun S."/>
            <person name="Haridas S."/>
            <person name="Kuo A."/>
            <person name="Mondo S."/>
            <person name="Pangilinan J."/>
            <person name="Riley R."/>
            <person name="Labutti K."/>
            <person name="Andreopoulos B."/>
            <person name="Lipzen A."/>
            <person name="Chen C."/>
            <person name="Yanf M."/>
            <person name="Daum C."/>
            <person name="Ng V."/>
            <person name="Clum A."/>
            <person name="Steindorff A."/>
            <person name="Ohm R."/>
            <person name="Martin F."/>
            <person name="Silar P."/>
            <person name="Natvig D."/>
            <person name="Lalanne C."/>
            <person name="Gautier V."/>
            <person name="Ament-Velasquez S.L."/>
            <person name="Kruys A."/>
            <person name="Hutchinson M.I."/>
            <person name="Powell A.J."/>
            <person name="Barry K."/>
            <person name="Miller A.N."/>
            <person name="Grigoriev I.V."/>
            <person name="Debuchy R."/>
            <person name="Gladieux P."/>
            <person name="Thoren M.H."/>
            <person name="Johannesson H."/>
        </authorList>
    </citation>
    <scope>NUCLEOTIDE SEQUENCE</scope>
    <source>
        <strain evidence="8">PSN4</strain>
    </source>
</reference>
<evidence type="ECO:0000313" key="9">
    <source>
        <dbReference type="Proteomes" id="UP001239445"/>
    </source>
</evidence>
<name>A0AAJ0B9C0_9PEZI</name>
<evidence type="ECO:0000256" key="6">
    <source>
        <dbReference type="SAM" id="MobiDB-lite"/>
    </source>
</evidence>
<feature type="transmembrane region" description="Helical" evidence="7">
    <location>
        <begin position="150"/>
        <end position="171"/>
    </location>
</feature>
<evidence type="ECO:0000313" key="8">
    <source>
        <dbReference type="EMBL" id="KAK1752838.1"/>
    </source>
</evidence>
<evidence type="ECO:0000256" key="2">
    <source>
        <dbReference type="ARBA" id="ARBA00007049"/>
    </source>
</evidence>
<feature type="transmembrane region" description="Helical" evidence="7">
    <location>
        <begin position="316"/>
        <end position="335"/>
    </location>
</feature>
<evidence type="ECO:0000256" key="5">
    <source>
        <dbReference type="ARBA" id="ARBA00023136"/>
    </source>
</evidence>
<dbReference type="GO" id="GO:0012505">
    <property type="term" value="C:endomembrane system"/>
    <property type="evidence" value="ECO:0007669"/>
    <property type="project" value="UniProtKB-SubCell"/>
</dbReference>
<dbReference type="GO" id="GO:0005384">
    <property type="term" value="F:manganese ion transmembrane transporter activity"/>
    <property type="evidence" value="ECO:0007669"/>
    <property type="project" value="InterPro"/>
</dbReference>
<dbReference type="AlphaFoldDB" id="A0AAJ0B9C0"/>
<keyword evidence="9" id="KW-1185">Reference proteome</keyword>
<comment type="caution">
    <text evidence="8">The sequence shown here is derived from an EMBL/GenBank/DDBJ whole genome shotgun (WGS) entry which is preliminary data.</text>
</comment>
<dbReference type="PANTHER" id="PTHR31851">
    <property type="entry name" value="FE(2+)/MN(2+) TRANSPORTER PCL1"/>
    <property type="match status" value="1"/>
</dbReference>
<keyword evidence="5 7" id="KW-0472">Membrane</keyword>
<feature type="region of interest" description="Disordered" evidence="6">
    <location>
        <begin position="202"/>
        <end position="254"/>
    </location>
</feature>
<evidence type="ECO:0000256" key="4">
    <source>
        <dbReference type="ARBA" id="ARBA00022989"/>
    </source>
</evidence>
<feature type="compositionally biased region" description="Polar residues" evidence="6">
    <location>
        <begin position="203"/>
        <end position="222"/>
    </location>
</feature>
<comment type="similarity">
    <text evidence="2">Belongs to the CCC1 family.</text>
</comment>
<feature type="transmembrane region" description="Helical" evidence="7">
    <location>
        <begin position="177"/>
        <end position="200"/>
    </location>
</feature>
<dbReference type="InterPro" id="IPR008217">
    <property type="entry name" value="Ccc1_fam"/>
</dbReference>
<dbReference type="GO" id="GO:0030026">
    <property type="term" value="P:intracellular manganese ion homeostasis"/>
    <property type="evidence" value="ECO:0007669"/>
    <property type="project" value="InterPro"/>
</dbReference>
<protein>
    <submittedName>
        <fullName evidence="8">VIT family-domain-containing protein</fullName>
    </submittedName>
</protein>
<comment type="subcellular location">
    <subcellularLocation>
        <location evidence="1">Endomembrane system</location>
        <topology evidence="1">Multi-pass membrane protein</topology>
    </subcellularLocation>
</comment>
<feature type="transmembrane region" description="Helical" evidence="7">
    <location>
        <begin position="386"/>
        <end position="410"/>
    </location>
</feature>
<gene>
    <name evidence="8" type="ORF">QBC47DRAFT_387220</name>
</gene>
<dbReference type="Pfam" id="PF01988">
    <property type="entry name" value="VIT1"/>
    <property type="match status" value="1"/>
</dbReference>
<dbReference type="EMBL" id="MU839838">
    <property type="protein sequence ID" value="KAK1752838.1"/>
    <property type="molecule type" value="Genomic_DNA"/>
</dbReference>
<feature type="transmembrane region" description="Helical" evidence="7">
    <location>
        <begin position="341"/>
        <end position="365"/>
    </location>
</feature>
<evidence type="ECO:0000256" key="7">
    <source>
        <dbReference type="SAM" id="Phobius"/>
    </source>
</evidence>